<dbReference type="STRING" id="1121387.GCA_000429885_01740"/>
<dbReference type="AlphaFoldDB" id="A0A239VC30"/>
<evidence type="ECO:0000313" key="2">
    <source>
        <dbReference type="Proteomes" id="UP000242637"/>
    </source>
</evidence>
<gene>
    <name evidence="1" type="ORF">SAMEA4475696_00643</name>
</gene>
<proteinExistence type="predicted"/>
<organism evidence="1 2">
    <name type="scientific">Dermatophilus congolensis</name>
    <dbReference type="NCBI Taxonomy" id="1863"/>
    <lineage>
        <taxon>Bacteria</taxon>
        <taxon>Bacillati</taxon>
        <taxon>Actinomycetota</taxon>
        <taxon>Actinomycetes</taxon>
        <taxon>Micrococcales</taxon>
        <taxon>Dermatophilaceae</taxon>
        <taxon>Dermatophilus</taxon>
    </lineage>
</organism>
<accession>A0A239VC30</accession>
<dbReference type="Pfam" id="PF14070">
    <property type="entry name" value="YjfB_motility"/>
    <property type="match status" value="1"/>
</dbReference>
<dbReference type="RefSeq" id="WP_028327556.1">
    <property type="nucleotide sequence ID" value="NZ_LT906453.1"/>
</dbReference>
<dbReference type="GeneID" id="63458913"/>
<sequence>MDIALAQSIMMQRSAATYSEAQVSLLKKAMDSESSTAVQLLSSMPLATEGNVGRNINTYA</sequence>
<reference evidence="1 2" key="1">
    <citation type="submission" date="2017-06" db="EMBL/GenBank/DDBJ databases">
        <authorList>
            <consortium name="Pathogen Informatics"/>
        </authorList>
    </citation>
    <scope>NUCLEOTIDE SEQUENCE [LARGE SCALE GENOMIC DNA]</scope>
    <source>
        <strain evidence="1 2">NCTC13039</strain>
    </source>
</reference>
<evidence type="ECO:0008006" key="3">
    <source>
        <dbReference type="Google" id="ProtNLM"/>
    </source>
</evidence>
<dbReference type="OrthoDB" id="5148961at2"/>
<keyword evidence="2" id="KW-1185">Reference proteome</keyword>
<evidence type="ECO:0000313" key="1">
    <source>
        <dbReference type="EMBL" id="SNV19163.1"/>
    </source>
</evidence>
<dbReference type="EMBL" id="LT906453">
    <property type="protein sequence ID" value="SNV19163.1"/>
    <property type="molecule type" value="Genomic_DNA"/>
</dbReference>
<dbReference type="Proteomes" id="UP000242637">
    <property type="component" value="Chromosome 1"/>
</dbReference>
<dbReference type="InterPro" id="IPR025906">
    <property type="entry name" value="YjfB_motility"/>
</dbReference>
<protein>
    <recommendedName>
        <fullName evidence="3">Motility protein</fullName>
    </recommendedName>
</protein>
<dbReference type="KEGG" id="dco:SAMEA4475696_0643"/>
<name>A0A239VC30_9MICO</name>